<reference evidence="2 3" key="1">
    <citation type="submission" date="2021-09" db="EMBL/GenBank/DDBJ databases">
        <title>Genomic insights and catalytic innovation underlie evolution of tropane alkaloids biosynthesis.</title>
        <authorList>
            <person name="Wang Y.-J."/>
            <person name="Tian T."/>
            <person name="Huang J.-P."/>
            <person name="Huang S.-X."/>
        </authorList>
    </citation>
    <scope>NUCLEOTIDE SEQUENCE [LARGE SCALE GENOMIC DNA]</scope>
    <source>
        <strain evidence="2">KIB-2018</strain>
        <tissue evidence="2">Leaf</tissue>
    </source>
</reference>
<feature type="region of interest" description="Disordered" evidence="1">
    <location>
        <begin position="246"/>
        <end position="267"/>
    </location>
</feature>
<dbReference type="AlphaFoldDB" id="A0AAV8T8C0"/>
<comment type="caution">
    <text evidence="2">The sequence shown here is derived from an EMBL/GenBank/DDBJ whole genome shotgun (WGS) entry which is preliminary data.</text>
</comment>
<sequence>MEEPSNGKVEESQMVELEQEDTKKITKDVEEIKLEDESVKQIDIDGNSKSLKEADHDGCSVEKEETDDKNPQAEESTLEKLDNEVSNIVEELASLPGTFVEDLVQGVEALLEEPQVKEVERKEEVEIPKENPTPVVVTDLMIDSTPLPPATSDGSEVVSNAANETIVPSSVENPDFTPVAGHTVTKVTEEKGEPSANEKHGYAVPTDLTEVESKVTDVANVAASVEEKTEDASVVARDETVKKSLPPTTESATIVGSTDSSPANTGNPSVVSINQRIMQPTSWKSCCGLFEVLRRSNR</sequence>
<proteinExistence type="predicted"/>
<gene>
    <name evidence="2" type="ORF">K2173_023205</name>
</gene>
<dbReference type="EMBL" id="JAIWQS010000006">
    <property type="protein sequence ID" value="KAJ8763000.1"/>
    <property type="molecule type" value="Genomic_DNA"/>
</dbReference>
<evidence type="ECO:0000256" key="1">
    <source>
        <dbReference type="SAM" id="MobiDB-lite"/>
    </source>
</evidence>
<protein>
    <submittedName>
        <fullName evidence="2">Uncharacterized protein</fullName>
    </submittedName>
</protein>
<dbReference type="PANTHER" id="PTHR37187:SF7">
    <property type="entry name" value="EXPRESSED PROTEIN"/>
    <property type="match status" value="1"/>
</dbReference>
<feature type="region of interest" description="Disordered" evidence="1">
    <location>
        <begin position="1"/>
        <end position="82"/>
    </location>
</feature>
<keyword evidence="3" id="KW-1185">Reference proteome</keyword>
<dbReference type="PANTHER" id="PTHR37187">
    <property type="entry name" value="EXPRESSED PROTEIN"/>
    <property type="match status" value="1"/>
</dbReference>
<organism evidence="2 3">
    <name type="scientific">Erythroxylum novogranatense</name>
    <dbReference type="NCBI Taxonomy" id="1862640"/>
    <lineage>
        <taxon>Eukaryota</taxon>
        <taxon>Viridiplantae</taxon>
        <taxon>Streptophyta</taxon>
        <taxon>Embryophyta</taxon>
        <taxon>Tracheophyta</taxon>
        <taxon>Spermatophyta</taxon>
        <taxon>Magnoliopsida</taxon>
        <taxon>eudicotyledons</taxon>
        <taxon>Gunneridae</taxon>
        <taxon>Pentapetalae</taxon>
        <taxon>rosids</taxon>
        <taxon>fabids</taxon>
        <taxon>Malpighiales</taxon>
        <taxon>Erythroxylaceae</taxon>
        <taxon>Erythroxylum</taxon>
    </lineage>
</organism>
<dbReference type="Proteomes" id="UP001159364">
    <property type="component" value="Linkage Group LG06"/>
</dbReference>
<name>A0AAV8T8C0_9ROSI</name>
<feature type="compositionally biased region" description="Basic and acidic residues" evidence="1">
    <location>
        <begin position="20"/>
        <end position="43"/>
    </location>
</feature>
<feature type="compositionally biased region" description="Basic and acidic residues" evidence="1">
    <location>
        <begin position="50"/>
        <end position="82"/>
    </location>
</feature>
<evidence type="ECO:0000313" key="3">
    <source>
        <dbReference type="Proteomes" id="UP001159364"/>
    </source>
</evidence>
<accession>A0AAV8T8C0</accession>
<evidence type="ECO:0000313" key="2">
    <source>
        <dbReference type="EMBL" id="KAJ8763000.1"/>
    </source>
</evidence>